<evidence type="ECO:0000313" key="1">
    <source>
        <dbReference type="EMBL" id="OUR95639.1"/>
    </source>
</evidence>
<dbReference type="EMBL" id="MAAO01000007">
    <property type="protein sequence ID" value="OUR95639.1"/>
    <property type="molecule type" value="Genomic_DNA"/>
</dbReference>
<dbReference type="Proteomes" id="UP000196531">
    <property type="component" value="Unassembled WGS sequence"/>
</dbReference>
<evidence type="ECO:0000313" key="2">
    <source>
        <dbReference type="Proteomes" id="UP000196531"/>
    </source>
</evidence>
<name>A0A1Y5F570_9BACT</name>
<protein>
    <submittedName>
        <fullName evidence="1">Uncharacterized protein</fullName>
    </submittedName>
</protein>
<dbReference type="AlphaFoldDB" id="A0A1Y5F570"/>
<dbReference type="Gene3D" id="3.40.190.10">
    <property type="entry name" value="Periplasmic binding protein-like II"/>
    <property type="match status" value="2"/>
</dbReference>
<accession>A0A1Y5F570</accession>
<proteinExistence type="predicted"/>
<gene>
    <name evidence="1" type="ORF">A9Q84_14135</name>
</gene>
<organism evidence="1 2">
    <name type="scientific">Halobacteriovorax marinus</name>
    <dbReference type="NCBI Taxonomy" id="97084"/>
    <lineage>
        <taxon>Bacteria</taxon>
        <taxon>Pseudomonadati</taxon>
        <taxon>Bdellovibrionota</taxon>
        <taxon>Bacteriovoracia</taxon>
        <taxon>Bacteriovoracales</taxon>
        <taxon>Halobacteriovoraceae</taxon>
        <taxon>Halobacteriovorax</taxon>
    </lineage>
</organism>
<dbReference type="PANTHER" id="PTHR35936">
    <property type="entry name" value="MEMBRANE-BOUND LYTIC MUREIN TRANSGLYCOSYLASE F"/>
    <property type="match status" value="1"/>
</dbReference>
<comment type="caution">
    <text evidence="1">The sequence shown here is derived from an EMBL/GenBank/DDBJ whole genome shotgun (WGS) entry which is preliminary data.</text>
</comment>
<sequence>MDFNAKKESSKKAVTPFVDTPTKIITIATGEWPPYIGKELANKGCLAKILIDIYESQGHKVKFFFMPWRRAYVDSKMGKYDATAYWFDSRDRRVDFIFPKNNISVEQSYFYYLKNKKIDWKDFSDLAGKKVILNHGYTYNDKFIDALKKYKIQTQIVSNEMQNFKMLTLDRGDFTIISEKTADVYLKKLDQNMRRNIVKDHKPAITSLGYLLISKLSGRGEKLAEVFNKGYEQVLSNNQYKDNYIKNCSAL</sequence>
<dbReference type="SUPFAM" id="SSF53850">
    <property type="entry name" value="Periplasmic binding protein-like II"/>
    <property type="match status" value="1"/>
</dbReference>
<dbReference type="PANTHER" id="PTHR35936:SF25">
    <property type="entry name" value="ABC TRANSPORTER SUBSTRATE-BINDING PROTEIN"/>
    <property type="match status" value="1"/>
</dbReference>
<reference evidence="2" key="1">
    <citation type="journal article" date="2017" name="Proc. Natl. Acad. Sci. U.S.A.">
        <title>Simulation of Deepwater Horizon oil plume reveals substrate specialization within a complex community of hydrocarbon-degraders.</title>
        <authorList>
            <person name="Hu P."/>
            <person name="Dubinsky E.A."/>
            <person name="Probst A.J."/>
            <person name="Wang J."/>
            <person name="Sieber C.M.K."/>
            <person name="Tom L.M."/>
            <person name="Gardinali P."/>
            <person name="Banfield J.F."/>
            <person name="Atlas R.M."/>
            <person name="Andersen G.L."/>
        </authorList>
    </citation>
    <scope>NUCLEOTIDE SEQUENCE [LARGE SCALE GENOMIC DNA]</scope>
</reference>